<keyword evidence="2 4" id="KW-0479">Metal-binding</keyword>
<keyword evidence="5" id="KW-0732">Signal</keyword>
<evidence type="ECO:0000256" key="4">
    <source>
        <dbReference type="PROSITE-ProRule" id="PRU00433"/>
    </source>
</evidence>
<dbReference type="EMBL" id="JAIXNE010000006">
    <property type="protein sequence ID" value="MCA6078349.1"/>
    <property type="molecule type" value="Genomic_DNA"/>
</dbReference>
<name>A0A9X1L0Y8_9BACT</name>
<dbReference type="InterPro" id="IPR009056">
    <property type="entry name" value="Cyt_c-like_dom"/>
</dbReference>
<reference evidence="7" key="1">
    <citation type="submission" date="2021-09" db="EMBL/GenBank/DDBJ databases">
        <title>Fulvivirga sp. isolated from coastal sediment.</title>
        <authorList>
            <person name="Yu H."/>
        </authorList>
    </citation>
    <scope>NUCLEOTIDE SEQUENCE</scope>
    <source>
        <strain evidence="7">1062</strain>
    </source>
</reference>
<dbReference type="Proteomes" id="UP001139409">
    <property type="component" value="Unassembled WGS sequence"/>
</dbReference>
<evidence type="ECO:0000256" key="2">
    <source>
        <dbReference type="ARBA" id="ARBA00022723"/>
    </source>
</evidence>
<evidence type="ECO:0000313" key="8">
    <source>
        <dbReference type="Proteomes" id="UP001139409"/>
    </source>
</evidence>
<dbReference type="SUPFAM" id="SSF46626">
    <property type="entry name" value="Cytochrome c"/>
    <property type="match status" value="1"/>
</dbReference>
<protein>
    <recommendedName>
        <fullName evidence="6">Cytochrome c domain-containing protein</fullName>
    </recommendedName>
</protein>
<accession>A0A9X1L0Y8</accession>
<organism evidence="7 8">
    <name type="scientific">Fulvivirga sedimenti</name>
    <dbReference type="NCBI Taxonomy" id="2879465"/>
    <lineage>
        <taxon>Bacteria</taxon>
        <taxon>Pseudomonadati</taxon>
        <taxon>Bacteroidota</taxon>
        <taxon>Cytophagia</taxon>
        <taxon>Cytophagales</taxon>
        <taxon>Fulvivirgaceae</taxon>
        <taxon>Fulvivirga</taxon>
    </lineage>
</organism>
<dbReference type="Gene3D" id="1.10.760.10">
    <property type="entry name" value="Cytochrome c-like domain"/>
    <property type="match status" value="1"/>
</dbReference>
<dbReference type="PROSITE" id="PS51007">
    <property type="entry name" value="CYTC"/>
    <property type="match status" value="1"/>
</dbReference>
<dbReference type="GO" id="GO:0020037">
    <property type="term" value="F:heme binding"/>
    <property type="evidence" value="ECO:0007669"/>
    <property type="project" value="InterPro"/>
</dbReference>
<keyword evidence="1 4" id="KW-0349">Heme</keyword>
<feature type="signal peptide" evidence="5">
    <location>
        <begin position="1"/>
        <end position="22"/>
    </location>
</feature>
<feature type="domain" description="Cytochrome c" evidence="6">
    <location>
        <begin position="43"/>
        <end position="125"/>
    </location>
</feature>
<evidence type="ECO:0000259" key="6">
    <source>
        <dbReference type="PROSITE" id="PS51007"/>
    </source>
</evidence>
<keyword evidence="3 4" id="KW-0408">Iron</keyword>
<evidence type="ECO:0000256" key="3">
    <source>
        <dbReference type="ARBA" id="ARBA00023004"/>
    </source>
</evidence>
<dbReference type="RefSeq" id="WP_225699211.1">
    <property type="nucleotide sequence ID" value="NZ_JAIXNE010000006.1"/>
</dbReference>
<feature type="chain" id="PRO_5040790940" description="Cytochrome c domain-containing protein" evidence="5">
    <location>
        <begin position="23"/>
        <end position="128"/>
    </location>
</feature>
<evidence type="ECO:0000256" key="5">
    <source>
        <dbReference type="SAM" id="SignalP"/>
    </source>
</evidence>
<dbReference type="GO" id="GO:0009055">
    <property type="term" value="F:electron transfer activity"/>
    <property type="evidence" value="ECO:0007669"/>
    <property type="project" value="InterPro"/>
</dbReference>
<keyword evidence="8" id="KW-1185">Reference proteome</keyword>
<dbReference type="PROSITE" id="PS51257">
    <property type="entry name" value="PROKAR_LIPOPROTEIN"/>
    <property type="match status" value="1"/>
</dbReference>
<evidence type="ECO:0000313" key="7">
    <source>
        <dbReference type="EMBL" id="MCA6078349.1"/>
    </source>
</evidence>
<dbReference type="AlphaFoldDB" id="A0A9X1L0Y8"/>
<gene>
    <name evidence="7" type="ORF">LDX50_25980</name>
</gene>
<evidence type="ECO:0000256" key="1">
    <source>
        <dbReference type="ARBA" id="ARBA00022617"/>
    </source>
</evidence>
<proteinExistence type="predicted"/>
<dbReference type="InterPro" id="IPR036909">
    <property type="entry name" value="Cyt_c-like_dom_sf"/>
</dbReference>
<comment type="caution">
    <text evidence="7">The sequence shown here is derived from an EMBL/GenBank/DDBJ whole genome shotgun (WGS) entry which is preliminary data.</text>
</comment>
<dbReference type="GO" id="GO:0046872">
    <property type="term" value="F:metal ion binding"/>
    <property type="evidence" value="ECO:0007669"/>
    <property type="project" value="UniProtKB-KW"/>
</dbReference>
<sequence length="128" mass="14024">MKWSCILFLFLMASCGQPASNAEDNSAEEEVQQVVSEAAPVEADSVQVQNLLNRYACASCHGMESKPVGPGWPEIAARNLTLGQFKTLIANPEPANWPDYTPMAPMGYVPDGDLEKIYAWMTTLTINE</sequence>